<dbReference type="AlphaFoldDB" id="A0A8J5RL87"/>
<evidence type="ECO:0000256" key="1">
    <source>
        <dbReference type="SAM" id="MobiDB-lite"/>
    </source>
</evidence>
<protein>
    <submittedName>
        <fullName evidence="2">Uncharacterized protein</fullName>
    </submittedName>
</protein>
<reference evidence="2" key="1">
    <citation type="journal article" date="2021" name="bioRxiv">
        <title>Whole Genome Assembly and Annotation of Northern Wild Rice, Zizania palustris L., Supports a Whole Genome Duplication in the Zizania Genus.</title>
        <authorList>
            <person name="Haas M."/>
            <person name="Kono T."/>
            <person name="Macchietto M."/>
            <person name="Millas R."/>
            <person name="McGilp L."/>
            <person name="Shao M."/>
            <person name="Duquette J."/>
            <person name="Hirsch C.N."/>
            <person name="Kimball J."/>
        </authorList>
    </citation>
    <scope>NUCLEOTIDE SEQUENCE</scope>
    <source>
        <tissue evidence="2">Fresh leaf tissue</tissue>
    </source>
</reference>
<dbReference type="Proteomes" id="UP000729402">
    <property type="component" value="Unassembled WGS sequence"/>
</dbReference>
<gene>
    <name evidence="2" type="ORF">GUJ93_ZPchr0001g31658</name>
</gene>
<name>A0A8J5RL87_ZIZPA</name>
<organism evidence="2 3">
    <name type="scientific">Zizania palustris</name>
    <name type="common">Northern wild rice</name>
    <dbReference type="NCBI Taxonomy" id="103762"/>
    <lineage>
        <taxon>Eukaryota</taxon>
        <taxon>Viridiplantae</taxon>
        <taxon>Streptophyta</taxon>
        <taxon>Embryophyta</taxon>
        <taxon>Tracheophyta</taxon>
        <taxon>Spermatophyta</taxon>
        <taxon>Magnoliopsida</taxon>
        <taxon>Liliopsida</taxon>
        <taxon>Poales</taxon>
        <taxon>Poaceae</taxon>
        <taxon>BOP clade</taxon>
        <taxon>Oryzoideae</taxon>
        <taxon>Oryzeae</taxon>
        <taxon>Zizaniinae</taxon>
        <taxon>Zizania</taxon>
    </lineage>
</organism>
<reference evidence="2" key="2">
    <citation type="submission" date="2021-02" db="EMBL/GenBank/DDBJ databases">
        <authorList>
            <person name="Kimball J.A."/>
            <person name="Haas M.W."/>
            <person name="Macchietto M."/>
            <person name="Kono T."/>
            <person name="Duquette J."/>
            <person name="Shao M."/>
        </authorList>
    </citation>
    <scope>NUCLEOTIDE SEQUENCE</scope>
    <source>
        <tissue evidence="2">Fresh leaf tissue</tissue>
    </source>
</reference>
<proteinExistence type="predicted"/>
<evidence type="ECO:0000313" key="2">
    <source>
        <dbReference type="EMBL" id="KAG8055871.1"/>
    </source>
</evidence>
<accession>A0A8J5RL87</accession>
<comment type="caution">
    <text evidence="2">The sequence shown here is derived from an EMBL/GenBank/DDBJ whole genome shotgun (WGS) entry which is preliminary data.</text>
</comment>
<sequence length="90" mass="9516">MVKTQTTPAHHSGGSPNTSIPSISVAAFARQPPPCSAAYVPSSVARLVVEAAPDDQSTERTRARAGGSVMRRRAEGCSTRCVIRIEYTSD</sequence>
<evidence type="ECO:0000313" key="3">
    <source>
        <dbReference type="Proteomes" id="UP000729402"/>
    </source>
</evidence>
<dbReference type="EMBL" id="JAAALK010000288">
    <property type="protein sequence ID" value="KAG8055871.1"/>
    <property type="molecule type" value="Genomic_DNA"/>
</dbReference>
<keyword evidence="3" id="KW-1185">Reference proteome</keyword>
<feature type="region of interest" description="Disordered" evidence="1">
    <location>
        <begin position="1"/>
        <end position="21"/>
    </location>
</feature>